<evidence type="ECO:0000256" key="6">
    <source>
        <dbReference type="SAM" id="Phobius"/>
    </source>
</evidence>
<dbReference type="SUPFAM" id="SSF103473">
    <property type="entry name" value="MFS general substrate transporter"/>
    <property type="match status" value="1"/>
</dbReference>
<evidence type="ECO:0000256" key="1">
    <source>
        <dbReference type="ARBA" id="ARBA00004651"/>
    </source>
</evidence>
<dbReference type="PANTHER" id="PTHR11662:SF399">
    <property type="entry name" value="FI19708P1-RELATED"/>
    <property type="match status" value="1"/>
</dbReference>
<feature type="transmembrane region" description="Helical" evidence="6">
    <location>
        <begin position="77"/>
        <end position="104"/>
    </location>
</feature>
<keyword evidence="5 6" id="KW-0472">Membrane</keyword>
<comment type="subcellular location">
    <subcellularLocation>
        <location evidence="1">Cell membrane</location>
        <topology evidence="1">Multi-pass membrane protein</topology>
    </subcellularLocation>
</comment>
<organism evidence="8 9">
    <name type="scientific">Dyadobacter subterraneus</name>
    <dbReference type="NCBI Taxonomy" id="2773304"/>
    <lineage>
        <taxon>Bacteria</taxon>
        <taxon>Pseudomonadati</taxon>
        <taxon>Bacteroidota</taxon>
        <taxon>Cytophagia</taxon>
        <taxon>Cytophagales</taxon>
        <taxon>Spirosomataceae</taxon>
        <taxon>Dyadobacter</taxon>
    </lineage>
</organism>
<keyword evidence="3 6" id="KW-0812">Transmembrane</keyword>
<keyword evidence="2" id="KW-1003">Cell membrane</keyword>
<feature type="transmembrane region" description="Helical" evidence="6">
    <location>
        <begin position="360"/>
        <end position="377"/>
    </location>
</feature>
<comment type="caution">
    <text evidence="8">The sequence shown here is derived from an EMBL/GenBank/DDBJ whole genome shotgun (WGS) entry which is preliminary data.</text>
</comment>
<feature type="transmembrane region" description="Helical" evidence="6">
    <location>
        <begin position="320"/>
        <end position="339"/>
    </location>
</feature>
<dbReference type="CDD" id="cd17319">
    <property type="entry name" value="MFS_ExuT_GudP_like"/>
    <property type="match status" value="1"/>
</dbReference>
<evidence type="ECO:0000313" key="9">
    <source>
        <dbReference type="Proteomes" id="UP000634134"/>
    </source>
</evidence>
<keyword evidence="9" id="KW-1185">Reference proteome</keyword>
<evidence type="ECO:0000256" key="4">
    <source>
        <dbReference type="ARBA" id="ARBA00022989"/>
    </source>
</evidence>
<dbReference type="InterPro" id="IPR000849">
    <property type="entry name" value="Sugar_P_transporter"/>
</dbReference>
<accession>A0ABR9WDH7</accession>
<evidence type="ECO:0000256" key="3">
    <source>
        <dbReference type="ARBA" id="ARBA00022692"/>
    </source>
</evidence>
<dbReference type="PROSITE" id="PS50850">
    <property type="entry name" value="MFS"/>
    <property type="match status" value="1"/>
</dbReference>
<dbReference type="Proteomes" id="UP000634134">
    <property type="component" value="Unassembled WGS sequence"/>
</dbReference>
<dbReference type="EMBL" id="JACYGY010000001">
    <property type="protein sequence ID" value="MBE9463472.1"/>
    <property type="molecule type" value="Genomic_DNA"/>
</dbReference>
<keyword evidence="4 6" id="KW-1133">Transmembrane helix</keyword>
<proteinExistence type="predicted"/>
<feature type="transmembrane region" description="Helical" evidence="6">
    <location>
        <begin position="296"/>
        <end position="314"/>
    </location>
</feature>
<evidence type="ECO:0000256" key="5">
    <source>
        <dbReference type="ARBA" id="ARBA00023136"/>
    </source>
</evidence>
<evidence type="ECO:0000313" key="8">
    <source>
        <dbReference type="EMBL" id="MBE9463472.1"/>
    </source>
</evidence>
<sequence length="419" mass="46094">MKKRYQVLFALSLLSVITFLDRIAISVASPKIMTDLGLSKEQLGWILGIFALAYGGFEIPTGLMGDRLGAKKVLIRVVLWWSAFTVLTGFATGFGMLLITRFLFGIGEAGAYPNSSIVLSKWFPAIERARGQAWIWSASRVGGALTPFLVIPIQNHFGWRVSFFFLGILGLLWVIFWKFWFKEEPSEMKGISEHELKNILTKRNLPQGHHKFSWAIFKNTNLLLLMAMYFCYASGAFFFQAWLPTYLQKGRGLDDQEMSFITSFSFVLGAVGCLSGGFVCDFLVKKIGPRWGRAAVALTGLGLSGIFMMISVFVNDNTAATILLSAGLGLMDFTIPASWSTAMDIGGKNAGTITGAMNTAGLFGSTLNTIGFGYLVTAFGNNYHAPVVLLAILLIIGALLWLKIDATQRITFEVLEEKS</sequence>
<reference evidence="9" key="1">
    <citation type="submission" date="2023-07" db="EMBL/GenBank/DDBJ databases">
        <title>Dyadobacter sp. nov 'subterranea' isolated from contaminted grondwater.</title>
        <authorList>
            <person name="Szabo I."/>
            <person name="Al-Omari J."/>
            <person name="Szerdahelyi S.G."/>
            <person name="Rado J."/>
        </authorList>
    </citation>
    <scope>NUCLEOTIDE SEQUENCE [LARGE SCALE GENOMIC DNA]</scope>
    <source>
        <strain evidence="9">UP-52</strain>
    </source>
</reference>
<evidence type="ECO:0000259" key="7">
    <source>
        <dbReference type="PROSITE" id="PS50850"/>
    </source>
</evidence>
<name>A0ABR9WDH7_9BACT</name>
<feature type="transmembrane region" description="Helical" evidence="6">
    <location>
        <begin position="157"/>
        <end position="180"/>
    </location>
</feature>
<evidence type="ECO:0000256" key="2">
    <source>
        <dbReference type="ARBA" id="ARBA00022475"/>
    </source>
</evidence>
<feature type="transmembrane region" description="Helical" evidence="6">
    <location>
        <begin position="44"/>
        <end position="65"/>
    </location>
</feature>
<feature type="transmembrane region" description="Helical" evidence="6">
    <location>
        <begin position="263"/>
        <end position="284"/>
    </location>
</feature>
<dbReference type="InterPro" id="IPR050382">
    <property type="entry name" value="MFS_Na/Anion_cotransporter"/>
</dbReference>
<protein>
    <submittedName>
        <fullName evidence="8">MFS transporter</fullName>
    </submittedName>
</protein>
<feature type="transmembrane region" description="Helical" evidence="6">
    <location>
        <begin position="383"/>
        <end position="402"/>
    </location>
</feature>
<gene>
    <name evidence="8" type="ORF">IEE83_16415</name>
</gene>
<dbReference type="RefSeq" id="WP_194121601.1">
    <property type="nucleotide sequence ID" value="NZ_JACYGY010000001.1"/>
</dbReference>
<feature type="transmembrane region" description="Helical" evidence="6">
    <location>
        <begin position="222"/>
        <end position="243"/>
    </location>
</feature>
<dbReference type="InterPro" id="IPR036259">
    <property type="entry name" value="MFS_trans_sf"/>
</dbReference>
<dbReference type="Gene3D" id="1.20.1250.20">
    <property type="entry name" value="MFS general substrate transporter like domains"/>
    <property type="match status" value="2"/>
</dbReference>
<dbReference type="PIRSF" id="PIRSF002808">
    <property type="entry name" value="Hexose_phosphate_transp"/>
    <property type="match status" value="1"/>
</dbReference>
<dbReference type="PANTHER" id="PTHR11662">
    <property type="entry name" value="SOLUTE CARRIER FAMILY 17"/>
    <property type="match status" value="1"/>
</dbReference>
<dbReference type="Pfam" id="PF07690">
    <property type="entry name" value="MFS_1"/>
    <property type="match status" value="1"/>
</dbReference>
<dbReference type="InterPro" id="IPR020846">
    <property type="entry name" value="MFS_dom"/>
</dbReference>
<dbReference type="InterPro" id="IPR011701">
    <property type="entry name" value="MFS"/>
</dbReference>
<feature type="domain" description="Major facilitator superfamily (MFS) profile" evidence="7">
    <location>
        <begin position="7"/>
        <end position="409"/>
    </location>
</feature>